<dbReference type="Pfam" id="PF04548">
    <property type="entry name" value="AIG1"/>
    <property type="match status" value="1"/>
</dbReference>
<dbReference type="InterPro" id="IPR006703">
    <property type="entry name" value="G_AIG1"/>
</dbReference>
<dbReference type="OrthoDB" id="5985928at2759"/>
<keyword evidence="5" id="KW-1185">Reference proteome</keyword>
<reference evidence="6" key="1">
    <citation type="submission" date="2025-08" db="UniProtKB">
        <authorList>
            <consortium name="RefSeq"/>
        </authorList>
    </citation>
    <scope>IDENTIFICATION</scope>
    <source>
        <strain evidence="6">Quisiro</strain>
        <tissue evidence="6">Liver</tissue>
    </source>
</reference>
<name>A0A2I4BHN2_AUSLI</name>
<dbReference type="RefSeq" id="XP_013867255.1">
    <property type="nucleotide sequence ID" value="XM_014011801.1"/>
</dbReference>
<keyword evidence="3" id="KW-0342">GTP-binding</keyword>
<evidence type="ECO:0000256" key="2">
    <source>
        <dbReference type="ARBA" id="ARBA00022741"/>
    </source>
</evidence>
<dbReference type="InterPro" id="IPR027417">
    <property type="entry name" value="P-loop_NTPase"/>
</dbReference>
<organism evidence="5 6">
    <name type="scientific">Austrofundulus limnaeus</name>
    <name type="common">Annual killifish</name>
    <dbReference type="NCBI Taxonomy" id="52670"/>
    <lineage>
        <taxon>Eukaryota</taxon>
        <taxon>Metazoa</taxon>
        <taxon>Chordata</taxon>
        <taxon>Craniata</taxon>
        <taxon>Vertebrata</taxon>
        <taxon>Euteleostomi</taxon>
        <taxon>Actinopterygii</taxon>
        <taxon>Neopterygii</taxon>
        <taxon>Teleostei</taxon>
        <taxon>Neoteleostei</taxon>
        <taxon>Acanthomorphata</taxon>
        <taxon>Ovalentaria</taxon>
        <taxon>Atherinomorphae</taxon>
        <taxon>Cyprinodontiformes</taxon>
        <taxon>Rivulidae</taxon>
        <taxon>Austrofundulus</taxon>
    </lineage>
</organism>
<dbReference type="PANTHER" id="PTHR10903:SF112">
    <property type="entry name" value="SI:CH211-113E8.5"/>
    <property type="match status" value="1"/>
</dbReference>
<dbReference type="GeneID" id="106519933"/>
<dbReference type="FunFam" id="3.40.50.300:FF:000366">
    <property type="entry name" value="GTPase, IMAP family member 2"/>
    <property type="match status" value="1"/>
</dbReference>
<gene>
    <name evidence="6" type="primary">LOC106519933</name>
</gene>
<accession>A0A2I4BHN2</accession>
<comment type="similarity">
    <text evidence="1">Belongs to the TRAFAC class TrmE-Era-EngA-EngB-Septin-like GTPase superfamily. AIG1/Toc34/Toc159-like paraseptin GTPase family. IAN subfamily.</text>
</comment>
<protein>
    <submittedName>
        <fullName evidence="6">GTPase IMAP family member 4</fullName>
    </submittedName>
</protein>
<dbReference type="InterPro" id="IPR045058">
    <property type="entry name" value="GIMA/IAN/Toc"/>
</dbReference>
<sequence length="265" mass="29979">MEKLQHMIPSESKKSKKNSSTYRIVLLGKTGCGKSATGNTILGREAFQSEACPTSWTLDCKRVDGEVRGTQVAVVDTPGLFDTNFTGEEVLKKIETCLSLAAPGPHVFLVVVRLGRFTREEEETLKIILETFGEAVTRHSILLFTHGDKLKKQTIDQFLSKSEALMSLVEGFANKYHVFNNESKDDWQVVKLLEKIERIILDNEGKCYTKKMFGRAKRLSKKEKQKVSKALKAVEQQRRNTLKAEVEHEMRVTGQSTRKNKCVVQ</sequence>
<dbReference type="CDD" id="cd01852">
    <property type="entry name" value="AIG1"/>
    <property type="match status" value="1"/>
</dbReference>
<evidence type="ECO:0000256" key="3">
    <source>
        <dbReference type="ARBA" id="ARBA00023134"/>
    </source>
</evidence>
<evidence type="ECO:0000313" key="6">
    <source>
        <dbReference type="RefSeq" id="XP_013867255.1"/>
    </source>
</evidence>
<dbReference type="PROSITE" id="PS51720">
    <property type="entry name" value="G_AIG1"/>
    <property type="match status" value="1"/>
</dbReference>
<feature type="domain" description="AIG1-type G" evidence="4">
    <location>
        <begin position="19"/>
        <end position="217"/>
    </location>
</feature>
<dbReference type="PANTHER" id="PTHR10903">
    <property type="entry name" value="GTPASE, IMAP FAMILY MEMBER-RELATED"/>
    <property type="match status" value="1"/>
</dbReference>
<evidence type="ECO:0000313" key="5">
    <source>
        <dbReference type="Proteomes" id="UP000192220"/>
    </source>
</evidence>
<dbReference type="KEGG" id="alim:106519933"/>
<evidence type="ECO:0000256" key="1">
    <source>
        <dbReference type="ARBA" id="ARBA00008535"/>
    </source>
</evidence>
<keyword evidence="2" id="KW-0547">Nucleotide-binding</keyword>
<proteinExistence type="inferred from homology"/>
<dbReference type="GO" id="GO:0005525">
    <property type="term" value="F:GTP binding"/>
    <property type="evidence" value="ECO:0007669"/>
    <property type="project" value="UniProtKB-KW"/>
</dbReference>
<dbReference type="AlphaFoldDB" id="A0A2I4BHN2"/>
<dbReference type="InParanoid" id="A0A2I4BHN2"/>
<evidence type="ECO:0000259" key="4">
    <source>
        <dbReference type="PROSITE" id="PS51720"/>
    </source>
</evidence>
<dbReference type="Proteomes" id="UP000192220">
    <property type="component" value="Unplaced"/>
</dbReference>
<dbReference type="STRING" id="52670.A0A2I4BHN2"/>
<dbReference type="SUPFAM" id="SSF52540">
    <property type="entry name" value="P-loop containing nucleoside triphosphate hydrolases"/>
    <property type="match status" value="1"/>
</dbReference>
<dbReference type="Gene3D" id="3.40.50.300">
    <property type="entry name" value="P-loop containing nucleotide triphosphate hydrolases"/>
    <property type="match status" value="1"/>
</dbReference>